<proteinExistence type="predicted"/>
<evidence type="ECO:0000259" key="6">
    <source>
        <dbReference type="PROSITE" id="PS51007"/>
    </source>
</evidence>
<keyword evidence="8" id="KW-1185">Reference proteome</keyword>
<evidence type="ECO:0000313" key="8">
    <source>
        <dbReference type="Proteomes" id="UP000664288"/>
    </source>
</evidence>
<dbReference type="RefSeq" id="WP_207348782.1">
    <property type="nucleotide sequence ID" value="NZ_JAFMPY010000001.1"/>
</dbReference>
<evidence type="ECO:0000313" key="7">
    <source>
        <dbReference type="EMBL" id="MBO0902135.1"/>
    </source>
</evidence>
<dbReference type="Pfam" id="PF00034">
    <property type="entry name" value="Cytochrom_C"/>
    <property type="match status" value="1"/>
</dbReference>
<protein>
    <submittedName>
        <fullName evidence="7">Cytochrome c</fullName>
    </submittedName>
</protein>
<feature type="chain" id="PRO_5046110334" evidence="5">
    <location>
        <begin position="32"/>
        <end position="118"/>
    </location>
</feature>
<dbReference type="EMBL" id="JAFMPY010000001">
    <property type="protein sequence ID" value="MBO0902135.1"/>
    <property type="molecule type" value="Genomic_DNA"/>
</dbReference>
<evidence type="ECO:0000256" key="2">
    <source>
        <dbReference type="ARBA" id="ARBA00022723"/>
    </source>
</evidence>
<dbReference type="PROSITE" id="PS51007">
    <property type="entry name" value="CYTC"/>
    <property type="match status" value="1"/>
</dbReference>
<feature type="signal peptide" evidence="5">
    <location>
        <begin position="1"/>
        <end position="31"/>
    </location>
</feature>
<name>A0ABS3IXK7_9HYPH</name>
<keyword evidence="2 4" id="KW-0479">Metal-binding</keyword>
<sequence>MAAWHWTPTAATGTALALLAGLAGGDAAAWAQEASALAAGQQLVEANCSRCHAVARTGDSPNPRAPAFRTLSQRYPVAELEEALVEGISTGHPQMPEFAFDPTEAAAIIAYLKSIQQP</sequence>
<keyword evidence="3 4" id="KW-0408">Iron</keyword>
<evidence type="ECO:0000256" key="1">
    <source>
        <dbReference type="ARBA" id="ARBA00022617"/>
    </source>
</evidence>
<evidence type="ECO:0000256" key="4">
    <source>
        <dbReference type="PROSITE-ProRule" id="PRU00433"/>
    </source>
</evidence>
<evidence type="ECO:0000256" key="5">
    <source>
        <dbReference type="SAM" id="SignalP"/>
    </source>
</evidence>
<accession>A0ABS3IXK7</accession>
<evidence type="ECO:0000256" key="3">
    <source>
        <dbReference type="ARBA" id="ARBA00023004"/>
    </source>
</evidence>
<feature type="domain" description="Cytochrome c" evidence="6">
    <location>
        <begin position="35"/>
        <end position="116"/>
    </location>
</feature>
<dbReference type="SUPFAM" id="SSF46626">
    <property type="entry name" value="Cytochrome c"/>
    <property type="match status" value="1"/>
</dbReference>
<dbReference type="InterPro" id="IPR009056">
    <property type="entry name" value="Cyt_c-like_dom"/>
</dbReference>
<keyword evidence="1 4" id="KW-0349">Heme</keyword>
<keyword evidence="5" id="KW-0732">Signal</keyword>
<dbReference type="Gene3D" id="1.10.760.10">
    <property type="entry name" value="Cytochrome c-like domain"/>
    <property type="match status" value="1"/>
</dbReference>
<gene>
    <name evidence="7" type="ORF">J1C47_00640</name>
</gene>
<organism evidence="7 8">
    <name type="scientific">Jiella sonneratiae</name>
    <dbReference type="NCBI Taxonomy" id="2816856"/>
    <lineage>
        <taxon>Bacteria</taxon>
        <taxon>Pseudomonadati</taxon>
        <taxon>Pseudomonadota</taxon>
        <taxon>Alphaproteobacteria</taxon>
        <taxon>Hyphomicrobiales</taxon>
        <taxon>Aurantimonadaceae</taxon>
        <taxon>Jiella</taxon>
    </lineage>
</organism>
<reference evidence="7 8" key="1">
    <citation type="submission" date="2021-03" db="EMBL/GenBank/DDBJ databases">
        <title>Whole genome sequence of Jiella sp. MQZ13P-4.</title>
        <authorList>
            <person name="Tuo L."/>
        </authorList>
    </citation>
    <scope>NUCLEOTIDE SEQUENCE [LARGE SCALE GENOMIC DNA]</scope>
    <source>
        <strain evidence="7 8">MQZ13P-4</strain>
    </source>
</reference>
<dbReference type="InterPro" id="IPR036909">
    <property type="entry name" value="Cyt_c-like_dom_sf"/>
</dbReference>
<dbReference type="Proteomes" id="UP000664288">
    <property type="component" value="Unassembled WGS sequence"/>
</dbReference>
<comment type="caution">
    <text evidence="7">The sequence shown here is derived from an EMBL/GenBank/DDBJ whole genome shotgun (WGS) entry which is preliminary data.</text>
</comment>